<dbReference type="Proteomes" id="UP000005084">
    <property type="component" value="Unassembled WGS sequence"/>
</dbReference>
<protein>
    <submittedName>
        <fullName evidence="2">DNA-binding helix-turn-helix protein</fullName>
    </submittedName>
</protein>
<dbReference type="Gene3D" id="1.10.260.40">
    <property type="entry name" value="lambda repressor-like DNA-binding domains"/>
    <property type="match status" value="1"/>
</dbReference>
<keyword evidence="2" id="KW-0238">DNA-binding</keyword>
<dbReference type="InterPro" id="IPR010982">
    <property type="entry name" value="Lambda_DNA-bd_dom_sf"/>
</dbReference>
<reference evidence="2" key="1">
    <citation type="submission" date="2008-08" db="EMBL/GenBank/DDBJ databases">
        <title>Annotation of Bifidobacterium longum subsp. infantis CCUG 52486.</title>
        <authorList>
            <consortium name="The Broad Institute Genome Sequencing Platform"/>
            <person name="Gougoulias C."/>
            <person name="Tuohy K.M."/>
            <person name="Gibson G.R."/>
            <person name="Ward D."/>
            <person name="Mehta T."/>
            <person name="Young S."/>
            <person name="Jaffe D."/>
            <person name="Gnerre S."/>
            <person name="Berlin A."/>
            <person name="Heiman D."/>
            <person name="Hepburn T."/>
            <person name="Shea T."/>
            <person name="Sykes S."/>
            <person name="Alvarado L."/>
            <person name="Kodira C."/>
            <person name="Borodovsky M."/>
            <person name="Lander E."/>
            <person name="Galagan J."/>
            <person name="Nusbaum C."/>
            <person name="Birren B."/>
        </authorList>
    </citation>
    <scope>NUCLEOTIDE SEQUENCE [LARGE SCALE GENOMIC DNA]</scope>
    <source>
        <strain evidence="2">CCUG 52486</strain>
    </source>
</reference>
<proteinExistence type="predicted"/>
<accession>C5E9W9</accession>
<sequence length="152" mass="17159">MDMNEATSKAIAAERSAAHLTIKELAKKANLNERTLIRLLQNERNINVIQLAQLAEVFGVYPHELIEAAERFIERAERGPVSLSVEPDSDDATARDYYAMAAKHGDIEAEQERERRVEETKRILADNPMELAAYTDPDKEKYIEYGNGDDPA</sequence>
<feature type="domain" description="HTH cro/C1-type" evidence="1">
    <location>
        <begin position="11"/>
        <end position="65"/>
    </location>
</feature>
<dbReference type="PROSITE" id="PS50943">
    <property type="entry name" value="HTH_CROC1"/>
    <property type="match status" value="1"/>
</dbReference>
<gene>
    <name evidence="2" type="ORF">BLIG_00777</name>
</gene>
<dbReference type="SUPFAM" id="SSF47413">
    <property type="entry name" value="lambda repressor-like DNA-binding domains"/>
    <property type="match status" value="1"/>
</dbReference>
<dbReference type="GO" id="GO:0003677">
    <property type="term" value="F:DNA binding"/>
    <property type="evidence" value="ECO:0007669"/>
    <property type="project" value="UniProtKB-KW"/>
</dbReference>
<dbReference type="HOGENOM" id="CLU_1718773_0_0_11"/>
<dbReference type="CDD" id="cd00093">
    <property type="entry name" value="HTH_XRE"/>
    <property type="match status" value="1"/>
</dbReference>
<evidence type="ECO:0000313" key="2">
    <source>
        <dbReference type="EMBL" id="EEQ54826.1"/>
    </source>
</evidence>
<evidence type="ECO:0000259" key="1">
    <source>
        <dbReference type="PROSITE" id="PS50943"/>
    </source>
</evidence>
<dbReference type="EMBL" id="DS990239">
    <property type="protein sequence ID" value="EEQ54826.1"/>
    <property type="molecule type" value="Genomic_DNA"/>
</dbReference>
<name>C5E9W9_BIFLI</name>
<organism evidence="2">
    <name type="scientific">Bifidobacterium longum subsp. infantis CCUG 52486</name>
    <dbReference type="NCBI Taxonomy" id="537937"/>
    <lineage>
        <taxon>Bacteria</taxon>
        <taxon>Bacillati</taxon>
        <taxon>Actinomycetota</taxon>
        <taxon>Actinomycetes</taxon>
        <taxon>Bifidobacteriales</taxon>
        <taxon>Bifidobacteriaceae</taxon>
        <taxon>Bifidobacterium</taxon>
    </lineage>
</organism>
<dbReference type="InterPro" id="IPR001387">
    <property type="entry name" value="Cro/C1-type_HTH"/>
</dbReference>
<dbReference type="AlphaFoldDB" id="C5E9W9"/>
<dbReference type="Pfam" id="PF01381">
    <property type="entry name" value="HTH_3"/>
    <property type="match status" value="1"/>
</dbReference>
<dbReference type="SMART" id="SM00530">
    <property type="entry name" value="HTH_XRE"/>
    <property type="match status" value="1"/>
</dbReference>